<comment type="similarity">
    <text evidence="1">Belongs to the helicase family.</text>
</comment>
<keyword evidence="1" id="KW-0233">DNA recombination</keyword>
<comment type="catalytic activity">
    <reaction evidence="1">
        <text>ATP + H2O = ADP + phosphate + H(+)</text>
        <dbReference type="Rhea" id="RHEA:13065"/>
        <dbReference type="ChEBI" id="CHEBI:15377"/>
        <dbReference type="ChEBI" id="CHEBI:15378"/>
        <dbReference type="ChEBI" id="CHEBI:30616"/>
        <dbReference type="ChEBI" id="CHEBI:43474"/>
        <dbReference type="ChEBI" id="CHEBI:456216"/>
        <dbReference type="EC" id="5.6.2.3"/>
    </reaction>
</comment>
<keyword evidence="1" id="KW-0378">Hydrolase</keyword>
<reference evidence="3" key="2">
    <citation type="submission" date="2022-01" db="EMBL/GenBank/DDBJ databases">
        <authorList>
            <person name="Yamashiro T."/>
            <person name="Shiraishi A."/>
            <person name="Satake H."/>
            <person name="Nakayama K."/>
        </authorList>
    </citation>
    <scope>NUCLEOTIDE SEQUENCE</scope>
</reference>
<keyword evidence="1" id="KW-0547">Nucleotide-binding</keyword>
<keyword evidence="1" id="KW-0234">DNA repair</keyword>
<keyword evidence="1" id="KW-0227">DNA damage</keyword>
<comment type="caution">
    <text evidence="3">The sequence shown here is derived from an EMBL/GenBank/DDBJ whole genome shotgun (WGS) entry which is preliminary data.</text>
</comment>
<evidence type="ECO:0000256" key="1">
    <source>
        <dbReference type="RuleBase" id="RU363044"/>
    </source>
</evidence>
<dbReference type="EC" id="5.6.2.3" evidence="1"/>
<gene>
    <name evidence="3" type="ORF">Tco_1125014</name>
</gene>
<keyword evidence="4" id="KW-1185">Reference proteome</keyword>
<dbReference type="EMBL" id="BQNB010021645">
    <property type="protein sequence ID" value="GJU08584.1"/>
    <property type="molecule type" value="Genomic_DNA"/>
</dbReference>
<evidence type="ECO:0000259" key="2">
    <source>
        <dbReference type="Pfam" id="PF05970"/>
    </source>
</evidence>
<sequence length="103" mass="11921">MLSTRKHSKIYNQGSRVIFGQDLSVIPKGSWQDIVSASLKQPYLWDHCNVLKLTANMRLTVDARPEDVTKIKEFEEWILKVGDGKLGEPRWRGIYRSTGRNFN</sequence>
<evidence type="ECO:0000313" key="4">
    <source>
        <dbReference type="Proteomes" id="UP001151760"/>
    </source>
</evidence>
<evidence type="ECO:0000313" key="3">
    <source>
        <dbReference type="EMBL" id="GJU08584.1"/>
    </source>
</evidence>
<organism evidence="3 4">
    <name type="scientific">Tanacetum coccineum</name>
    <dbReference type="NCBI Taxonomy" id="301880"/>
    <lineage>
        <taxon>Eukaryota</taxon>
        <taxon>Viridiplantae</taxon>
        <taxon>Streptophyta</taxon>
        <taxon>Embryophyta</taxon>
        <taxon>Tracheophyta</taxon>
        <taxon>Spermatophyta</taxon>
        <taxon>Magnoliopsida</taxon>
        <taxon>eudicotyledons</taxon>
        <taxon>Gunneridae</taxon>
        <taxon>Pentapetalae</taxon>
        <taxon>asterids</taxon>
        <taxon>campanulids</taxon>
        <taxon>Asterales</taxon>
        <taxon>Asteraceae</taxon>
        <taxon>Asteroideae</taxon>
        <taxon>Anthemideae</taxon>
        <taxon>Anthemidinae</taxon>
        <taxon>Tanacetum</taxon>
    </lineage>
</organism>
<comment type="cofactor">
    <cofactor evidence="1">
        <name>Mg(2+)</name>
        <dbReference type="ChEBI" id="CHEBI:18420"/>
    </cofactor>
</comment>
<keyword evidence="1" id="KW-0347">Helicase</keyword>
<name>A0ABQ5J877_9ASTR</name>
<reference evidence="3" key="1">
    <citation type="journal article" date="2022" name="Int. J. Mol. Sci.">
        <title>Draft Genome of Tanacetum Coccineum: Genomic Comparison of Closely Related Tanacetum-Family Plants.</title>
        <authorList>
            <person name="Yamashiro T."/>
            <person name="Shiraishi A."/>
            <person name="Nakayama K."/>
            <person name="Satake H."/>
        </authorList>
    </citation>
    <scope>NUCLEOTIDE SEQUENCE</scope>
</reference>
<dbReference type="Pfam" id="PF05970">
    <property type="entry name" value="PIF1"/>
    <property type="match status" value="1"/>
</dbReference>
<feature type="domain" description="DNA helicase Pif1-like DEAD-box helicase" evidence="2">
    <location>
        <begin position="14"/>
        <end position="88"/>
    </location>
</feature>
<dbReference type="InterPro" id="IPR010285">
    <property type="entry name" value="DNA_helicase_pif1-like_DEAD"/>
</dbReference>
<accession>A0ABQ5J877</accession>
<dbReference type="Proteomes" id="UP001151760">
    <property type="component" value="Unassembled WGS sequence"/>
</dbReference>
<proteinExistence type="inferred from homology"/>
<protein>
    <recommendedName>
        <fullName evidence="1">ATP-dependent DNA helicase</fullName>
        <ecNumber evidence="1">5.6.2.3</ecNumber>
    </recommendedName>
</protein>
<keyword evidence="1" id="KW-0067">ATP-binding</keyword>